<gene>
    <name evidence="7" type="ORF">JOF43_001952</name>
</gene>
<dbReference type="EMBL" id="JAGIOD010000001">
    <property type="protein sequence ID" value="MBP2381995.1"/>
    <property type="molecule type" value="Genomic_DNA"/>
</dbReference>
<dbReference type="Proteomes" id="UP001519290">
    <property type="component" value="Unassembled WGS sequence"/>
</dbReference>
<protein>
    <submittedName>
        <fullName evidence="7">AcrR family transcriptional regulator</fullName>
    </submittedName>
</protein>
<keyword evidence="3" id="KW-0804">Transcription</keyword>
<dbReference type="InterPro" id="IPR001647">
    <property type="entry name" value="HTH_TetR"/>
</dbReference>
<dbReference type="PROSITE" id="PS50977">
    <property type="entry name" value="HTH_TETR_2"/>
    <property type="match status" value="1"/>
</dbReference>
<dbReference type="PANTHER" id="PTHR30055">
    <property type="entry name" value="HTH-TYPE TRANSCRIPTIONAL REGULATOR RUTR"/>
    <property type="match status" value="1"/>
</dbReference>
<organism evidence="7 8">
    <name type="scientific">Brachybacterium sacelli</name>
    <dbReference type="NCBI Taxonomy" id="173364"/>
    <lineage>
        <taxon>Bacteria</taxon>
        <taxon>Bacillati</taxon>
        <taxon>Actinomycetota</taxon>
        <taxon>Actinomycetes</taxon>
        <taxon>Micrococcales</taxon>
        <taxon>Dermabacteraceae</taxon>
        <taxon>Brachybacterium</taxon>
    </lineage>
</organism>
<evidence type="ECO:0000259" key="6">
    <source>
        <dbReference type="PROSITE" id="PS50977"/>
    </source>
</evidence>
<dbReference type="InterPro" id="IPR009057">
    <property type="entry name" value="Homeodomain-like_sf"/>
</dbReference>
<dbReference type="PANTHER" id="PTHR30055:SF238">
    <property type="entry name" value="MYCOFACTOCIN BIOSYNTHESIS TRANSCRIPTIONAL REGULATOR MFTR-RELATED"/>
    <property type="match status" value="1"/>
</dbReference>
<dbReference type="InterPro" id="IPR023772">
    <property type="entry name" value="DNA-bd_HTH_TetR-type_CS"/>
</dbReference>
<name>A0ABS4X0M2_9MICO</name>
<accession>A0ABS4X0M2</accession>
<proteinExistence type="predicted"/>
<evidence type="ECO:0000256" key="1">
    <source>
        <dbReference type="ARBA" id="ARBA00023015"/>
    </source>
</evidence>
<feature type="region of interest" description="Disordered" evidence="5">
    <location>
        <begin position="1"/>
        <end position="25"/>
    </location>
</feature>
<dbReference type="SUPFAM" id="SSF46689">
    <property type="entry name" value="Homeodomain-like"/>
    <property type="match status" value="1"/>
</dbReference>
<feature type="DNA-binding region" description="H-T-H motif" evidence="4">
    <location>
        <begin position="57"/>
        <end position="76"/>
    </location>
</feature>
<sequence length="217" mass="23613">MTDPQTSPARPLTEPGDDDDPATEGLGLRELKKRQTRIAMHRSALELVAEHGFAQVTVEMIARRAGVSTRTFFNHWTTKDAAVLGVITGDSLEISGRLRVELEEHSPREALRAVLRDALTAVPADPELRDLKKQVMAKEPLLHSISSGRLLEVQAEMVEVLAGFLDGEEARTRAVVAVQVGFALTRSAFALSMAKGVDLLAAFDEVTDLYDSGIIEA</sequence>
<evidence type="ECO:0000256" key="5">
    <source>
        <dbReference type="SAM" id="MobiDB-lite"/>
    </source>
</evidence>
<dbReference type="Gene3D" id="1.10.357.10">
    <property type="entry name" value="Tetracycline Repressor, domain 2"/>
    <property type="match status" value="1"/>
</dbReference>
<dbReference type="PRINTS" id="PR00455">
    <property type="entry name" value="HTHTETR"/>
</dbReference>
<evidence type="ECO:0000313" key="8">
    <source>
        <dbReference type="Proteomes" id="UP001519290"/>
    </source>
</evidence>
<evidence type="ECO:0000256" key="3">
    <source>
        <dbReference type="ARBA" id="ARBA00023163"/>
    </source>
</evidence>
<dbReference type="PROSITE" id="PS01081">
    <property type="entry name" value="HTH_TETR_1"/>
    <property type="match status" value="1"/>
</dbReference>
<feature type="domain" description="HTH tetR-type" evidence="6">
    <location>
        <begin position="34"/>
        <end position="94"/>
    </location>
</feature>
<keyword evidence="1" id="KW-0805">Transcription regulation</keyword>
<evidence type="ECO:0000256" key="4">
    <source>
        <dbReference type="PROSITE-ProRule" id="PRU00335"/>
    </source>
</evidence>
<reference evidence="7 8" key="1">
    <citation type="submission" date="2021-03" db="EMBL/GenBank/DDBJ databases">
        <title>Sequencing the genomes of 1000 actinobacteria strains.</title>
        <authorList>
            <person name="Klenk H.-P."/>
        </authorList>
    </citation>
    <scope>NUCLEOTIDE SEQUENCE [LARGE SCALE GENOMIC DNA]</scope>
    <source>
        <strain evidence="7 8">DSM 14566</strain>
    </source>
</reference>
<keyword evidence="8" id="KW-1185">Reference proteome</keyword>
<evidence type="ECO:0000313" key="7">
    <source>
        <dbReference type="EMBL" id="MBP2381995.1"/>
    </source>
</evidence>
<comment type="caution">
    <text evidence="7">The sequence shown here is derived from an EMBL/GenBank/DDBJ whole genome shotgun (WGS) entry which is preliminary data.</text>
</comment>
<dbReference type="Pfam" id="PF00440">
    <property type="entry name" value="TetR_N"/>
    <property type="match status" value="1"/>
</dbReference>
<dbReference type="RefSeq" id="WP_342592132.1">
    <property type="nucleotide sequence ID" value="NZ_BAAAJW010000011.1"/>
</dbReference>
<keyword evidence="2 4" id="KW-0238">DNA-binding</keyword>
<evidence type="ECO:0000256" key="2">
    <source>
        <dbReference type="ARBA" id="ARBA00023125"/>
    </source>
</evidence>
<dbReference type="InterPro" id="IPR050109">
    <property type="entry name" value="HTH-type_TetR-like_transc_reg"/>
</dbReference>